<reference evidence="2 3" key="1">
    <citation type="submission" date="2023-03" db="EMBL/GenBank/DDBJ databases">
        <title>High recombination rates correlate with genetic variation in Cardiocondyla obscurior ants.</title>
        <authorList>
            <person name="Errbii M."/>
        </authorList>
    </citation>
    <scope>NUCLEOTIDE SEQUENCE [LARGE SCALE GENOMIC DNA]</scope>
    <source>
        <strain evidence="2">Alpha-2009</strain>
        <tissue evidence="2">Whole body</tissue>
    </source>
</reference>
<keyword evidence="1" id="KW-0472">Membrane</keyword>
<proteinExistence type="predicted"/>
<comment type="caution">
    <text evidence="2">The sequence shown here is derived from an EMBL/GenBank/DDBJ whole genome shotgun (WGS) entry which is preliminary data.</text>
</comment>
<evidence type="ECO:0000256" key="1">
    <source>
        <dbReference type="SAM" id="Phobius"/>
    </source>
</evidence>
<accession>A0AAW2GQU8</accession>
<keyword evidence="1" id="KW-0812">Transmembrane</keyword>
<evidence type="ECO:0000313" key="3">
    <source>
        <dbReference type="Proteomes" id="UP001430953"/>
    </source>
</evidence>
<evidence type="ECO:0000313" key="2">
    <source>
        <dbReference type="EMBL" id="KAL0129641.1"/>
    </source>
</evidence>
<dbReference type="EMBL" id="JADYXP020000002">
    <property type="protein sequence ID" value="KAL0129641.1"/>
    <property type="molecule type" value="Genomic_DNA"/>
</dbReference>
<keyword evidence="3" id="KW-1185">Reference proteome</keyword>
<dbReference type="Proteomes" id="UP001430953">
    <property type="component" value="Unassembled WGS sequence"/>
</dbReference>
<feature type="transmembrane region" description="Helical" evidence="1">
    <location>
        <begin position="75"/>
        <end position="97"/>
    </location>
</feature>
<protein>
    <submittedName>
        <fullName evidence="2">Uncharacterized protein</fullName>
    </submittedName>
</protein>
<sequence>MHRMHVDDDERLYIVKYGKIIIHGQSTTAFILRYANRTVGMQAHLTWNLMQLPNPEDDPIYESLNTRGCLMAMKAIVNGTLYSSIVLIALLFVLQILRTSSTTNDRSPKADLLPRPLLLLSGNFAMVLQNIYGENAERFAAVTVGPGA</sequence>
<keyword evidence="1" id="KW-1133">Transmembrane helix</keyword>
<organism evidence="2 3">
    <name type="scientific">Cardiocondyla obscurior</name>
    <dbReference type="NCBI Taxonomy" id="286306"/>
    <lineage>
        <taxon>Eukaryota</taxon>
        <taxon>Metazoa</taxon>
        <taxon>Ecdysozoa</taxon>
        <taxon>Arthropoda</taxon>
        <taxon>Hexapoda</taxon>
        <taxon>Insecta</taxon>
        <taxon>Pterygota</taxon>
        <taxon>Neoptera</taxon>
        <taxon>Endopterygota</taxon>
        <taxon>Hymenoptera</taxon>
        <taxon>Apocrita</taxon>
        <taxon>Aculeata</taxon>
        <taxon>Formicoidea</taxon>
        <taxon>Formicidae</taxon>
        <taxon>Myrmicinae</taxon>
        <taxon>Cardiocondyla</taxon>
    </lineage>
</organism>
<name>A0AAW2GQU8_9HYME</name>
<dbReference type="AlphaFoldDB" id="A0AAW2GQU8"/>
<gene>
    <name evidence="2" type="ORF">PUN28_001715</name>
</gene>